<feature type="domain" description="REase associating with pPIWI RE" evidence="1">
    <location>
        <begin position="241"/>
        <end position="355"/>
    </location>
</feature>
<comment type="caution">
    <text evidence="2">The sequence shown here is derived from an EMBL/GenBank/DDBJ whole genome shotgun (WGS) entry which is preliminary data.</text>
</comment>
<organism evidence="2 3">
    <name type="scientific">Paenibacillus antibioticophila</name>
    <dbReference type="NCBI Taxonomy" id="1274374"/>
    <lineage>
        <taxon>Bacteria</taxon>
        <taxon>Bacillati</taxon>
        <taxon>Bacillota</taxon>
        <taxon>Bacilli</taxon>
        <taxon>Bacillales</taxon>
        <taxon>Paenibacillaceae</taxon>
        <taxon>Paenibacillus</taxon>
    </lineage>
</organism>
<reference evidence="2 3" key="1">
    <citation type="submission" date="2021-03" db="EMBL/GenBank/DDBJ databases">
        <title>Antimicrobial resistance genes in bacteria isolated from Japanese honey, and their potential for conferring macrolide and lincosamide resistance in the American foulbrood pathogen Paenibacillus larvae.</title>
        <authorList>
            <person name="Okamoto M."/>
            <person name="Kumagai M."/>
            <person name="Kanamori H."/>
            <person name="Takamatsu D."/>
        </authorList>
    </citation>
    <scope>NUCLEOTIDE SEQUENCE [LARGE SCALE GENOMIC DNA]</scope>
    <source>
        <strain evidence="2 3">J41TS12</strain>
    </source>
</reference>
<proteinExistence type="predicted"/>
<dbReference type="RefSeq" id="WP_212938903.1">
    <property type="nucleotide sequence ID" value="NZ_BORR01000004.1"/>
</dbReference>
<protein>
    <recommendedName>
        <fullName evidence="1">REase associating with pPIWI RE domain-containing protein</fullName>
    </recommendedName>
</protein>
<dbReference type="EMBL" id="BORR01000004">
    <property type="protein sequence ID" value="GIO36557.1"/>
    <property type="molecule type" value="Genomic_DNA"/>
</dbReference>
<dbReference type="Proteomes" id="UP000681162">
    <property type="component" value="Unassembled WGS sequence"/>
</dbReference>
<evidence type="ECO:0000313" key="3">
    <source>
        <dbReference type="Proteomes" id="UP000681162"/>
    </source>
</evidence>
<evidence type="ECO:0000313" key="2">
    <source>
        <dbReference type="EMBL" id="GIO36557.1"/>
    </source>
</evidence>
<dbReference type="AlphaFoldDB" id="A0A919XP04"/>
<dbReference type="Pfam" id="PF18154">
    <property type="entry name" value="pPIWI_RE_REase"/>
    <property type="match status" value="1"/>
</dbReference>
<accession>A0A919XP04</accession>
<dbReference type="InterPro" id="IPR040828">
    <property type="entry name" value="pPIWI_RE_REase"/>
</dbReference>
<name>A0A919XP04_9BACL</name>
<keyword evidence="3" id="KW-1185">Reference proteome</keyword>
<sequence length="358" mass="42787">MVNEGKTKTSEMLFYLITGIQQWQNNYGAIPDDLYKGMLMFIQLSSEMNPNPPVDLYHLMQILHKPSQEWGIPDLKKVYPEQAPLLDNFVGLVTDADEFLNRFISPQEAEQQQMYEILKYCREESRRLQEEYTTIRTFLSDPGHAVITSRERSDFLDRFQDVDLIQLIIACYQEITEEVSNYRKCPHCGWTMEYKHEQWRCNKEDVCRSLADMEAFEPFDFGKQRVFRLIPGIQRFVLLPGMSELRMAERLQKKGYEVDLYPNIDTFDLSVRQGGRQFFLDVKDFKDPQTLANYFNEQSSSYLEKYLNQCYIVIPQYRDLMFRNYKKRAEVYLNDTAQRYIRIIMENELEQRLQEVFF</sequence>
<gene>
    <name evidence="2" type="ORF">J41TS12_14180</name>
</gene>
<evidence type="ECO:0000259" key="1">
    <source>
        <dbReference type="Pfam" id="PF18154"/>
    </source>
</evidence>